<dbReference type="GO" id="GO:0005829">
    <property type="term" value="C:cytosol"/>
    <property type="evidence" value="ECO:0007669"/>
    <property type="project" value="TreeGrafter"/>
</dbReference>
<dbReference type="InterPro" id="IPR000890">
    <property type="entry name" value="Aliphatic_acid_kin_short-chain"/>
</dbReference>
<protein>
    <submittedName>
        <fullName evidence="6">Acetate kinase</fullName>
    </submittedName>
</protein>
<evidence type="ECO:0000256" key="4">
    <source>
        <dbReference type="ARBA" id="ARBA00022840"/>
    </source>
</evidence>
<evidence type="ECO:0000313" key="7">
    <source>
        <dbReference type="Proteomes" id="UP000269044"/>
    </source>
</evidence>
<dbReference type="EMBL" id="RBRA01000126">
    <property type="protein sequence ID" value="RMQ24775.1"/>
    <property type="molecule type" value="Genomic_DNA"/>
</dbReference>
<evidence type="ECO:0000256" key="1">
    <source>
        <dbReference type="ARBA" id="ARBA00022679"/>
    </source>
</evidence>
<dbReference type="Gene3D" id="3.30.420.40">
    <property type="match status" value="1"/>
</dbReference>
<dbReference type="SUPFAM" id="SSF53067">
    <property type="entry name" value="Actin-like ATPase domain"/>
    <property type="match status" value="1"/>
</dbReference>
<dbReference type="GO" id="GO:0005524">
    <property type="term" value="F:ATP binding"/>
    <property type="evidence" value="ECO:0007669"/>
    <property type="project" value="UniProtKB-KW"/>
</dbReference>
<name>A0A3M4K6E6_9PSED</name>
<dbReference type="Pfam" id="PF00871">
    <property type="entry name" value="Acetate_kinase"/>
    <property type="match status" value="1"/>
</dbReference>
<organism evidence="6 7">
    <name type="scientific">Pseudomonas syringae pv. delphinii</name>
    <dbReference type="NCBI Taxonomy" id="192088"/>
    <lineage>
        <taxon>Bacteria</taxon>
        <taxon>Pseudomonadati</taxon>
        <taxon>Pseudomonadota</taxon>
        <taxon>Gammaproteobacteria</taxon>
        <taxon>Pseudomonadales</taxon>
        <taxon>Pseudomonadaceae</taxon>
        <taxon>Pseudomonas</taxon>
    </lineage>
</organism>
<evidence type="ECO:0000256" key="2">
    <source>
        <dbReference type="ARBA" id="ARBA00022741"/>
    </source>
</evidence>
<gene>
    <name evidence="6" type="ORF">ALQ08_04737</name>
</gene>
<keyword evidence="4" id="KW-0067">ATP-binding</keyword>
<sequence length="152" mass="15959">MDPGVLLYLLREHGMSAQALEHLLYHECGLLGVSGGISSDMRELSASQAPEARDAIALFVRSVVREIGSLAAILGGVDALVFTGGIGEHATEVRDAILDGCAWLGLKRDSAAATQPGARLSHPDSAVSAWVIATDENAIIARHALGLLHERT</sequence>
<dbReference type="PANTHER" id="PTHR21060:SF21">
    <property type="entry name" value="ACETATE KINASE"/>
    <property type="match status" value="1"/>
</dbReference>
<dbReference type="AlphaFoldDB" id="A0A3M4K6E6"/>
<dbReference type="InterPro" id="IPR043129">
    <property type="entry name" value="ATPase_NBD"/>
</dbReference>
<dbReference type="PRINTS" id="PR00471">
    <property type="entry name" value="ACETATEKNASE"/>
</dbReference>
<dbReference type="GO" id="GO:0008776">
    <property type="term" value="F:acetate kinase activity"/>
    <property type="evidence" value="ECO:0007669"/>
    <property type="project" value="TreeGrafter"/>
</dbReference>
<reference evidence="6 7" key="1">
    <citation type="submission" date="2018-08" db="EMBL/GenBank/DDBJ databases">
        <title>Recombination of ecologically and evolutionarily significant loci maintains genetic cohesion in the Pseudomonas syringae species complex.</title>
        <authorList>
            <person name="Dillon M."/>
            <person name="Thakur S."/>
            <person name="Almeida R.N.D."/>
            <person name="Weir B.S."/>
            <person name="Guttman D.S."/>
        </authorList>
    </citation>
    <scope>NUCLEOTIDE SEQUENCE [LARGE SCALE GENOMIC DNA]</scope>
    <source>
        <strain evidence="6 7">ICMP 13052</strain>
    </source>
</reference>
<keyword evidence="3 5" id="KW-0418">Kinase</keyword>
<accession>A0A3M4K6E6</accession>
<dbReference type="Proteomes" id="UP000269044">
    <property type="component" value="Unassembled WGS sequence"/>
</dbReference>
<comment type="similarity">
    <text evidence="5">Belongs to the acetokinase family.</text>
</comment>
<evidence type="ECO:0000256" key="5">
    <source>
        <dbReference type="RuleBase" id="RU003835"/>
    </source>
</evidence>
<evidence type="ECO:0000256" key="3">
    <source>
        <dbReference type="ARBA" id="ARBA00022777"/>
    </source>
</evidence>
<keyword evidence="1 5" id="KW-0808">Transferase</keyword>
<evidence type="ECO:0000313" key="6">
    <source>
        <dbReference type="EMBL" id="RMQ24775.1"/>
    </source>
</evidence>
<proteinExistence type="inferred from homology"/>
<comment type="caution">
    <text evidence="6">The sequence shown here is derived from an EMBL/GenBank/DDBJ whole genome shotgun (WGS) entry which is preliminary data.</text>
</comment>
<keyword evidence="2" id="KW-0547">Nucleotide-binding</keyword>
<dbReference type="PANTHER" id="PTHR21060">
    <property type="entry name" value="ACETATE KINASE"/>
    <property type="match status" value="1"/>
</dbReference>
<dbReference type="GO" id="GO:0006083">
    <property type="term" value="P:acetate metabolic process"/>
    <property type="evidence" value="ECO:0007669"/>
    <property type="project" value="TreeGrafter"/>
</dbReference>